<organism evidence="2 3">
    <name type="scientific">Streptosporangium subroseum</name>
    <dbReference type="NCBI Taxonomy" id="106412"/>
    <lineage>
        <taxon>Bacteria</taxon>
        <taxon>Bacillati</taxon>
        <taxon>Actinomycetota</taxon>
        <taxon>Actinomycetes</taxon>
        <taxon>Streptosporangiales</taxon>
        <taxon>Streptosporangiaceae</taxon>
        <taxon>Streptosporangium</taxon>
    </lineage>
</organism>
<name>A0A239E267_9ACTN</name>
<dbReference type="AlphaFoldDB" id="A0A239E267"/>
<feature type="compositionally biased region" description="Low complexity" evidence="1">
    <location>
        <begin position="55"/>
        <end position="66"/>
    </location>
</feature>
<gene>
    <name evidence="2" type="ORF">SAMN05216276_1008172</name>
</gene>
<evidence type="ECO:0000313" key="3">
    <source>
        <dbReference type="Proteomes" id="UP000198282"/>
    </source>
</evidence>
<dbReference type="GO" id="GO:0016746">
    <property type="term" value="F:acyltransferase activity"/>
    <property type="evidence" value="ECO:0007669"/>
    <property type="project" value="InterPro"/>
</dbReference>
<sequence length="120" mass="13422">MATKQIVVCDWHDGDAEAIHHNAWTNLAGERKENDLCVTHQKEFLKAWETVEKGSSASALRPASRPAPKRLPRSVPSENAQARAWAKSQNMEVNDNGRVGFHIEQAWKKAGKPNVLADQR</sequence>
<dbReference type="InterPro" id="IPR036625">
    <property type="entry name" value="E3-bd_dom_sf"/>
</dbReference>
<reference evidence="2 3" key="1">
    <citation type="submission" date="2017-06" db="EMBL/GenBank/DDBJ databases">
        <authorList>
            <person name="Kim H.J."/>
            <person name="Triplett B.A."/>
        </authorList>
    </citation>
    <scope>NUCLEOTIDE SEQUENCE [LARGE SCALE GENOMIC DNA]</scope>
    <source>
        <strain evidence="2 3">CGMCC 4.2132</strain>
    </source>
</reference>
<evidence type="ECO:0000313" key="2">
    <source>
        <dbReference type="EMBL" id="SNS38368.1"/>
    </source>
</evidence>
<dbReference type="RefSeq" id="WP_179281981.1">
    <property type="nucleotide sequence ID" value="NZ_FZOD01000008.1"/>
</dbReference>
<keyword evidence="3" id="KW-1185">Reference proteome</keyword>
<evidence type="ECO:0000256" key="1">
    <source>
        <dbReference type="SAM" id="MobiDB-lite"/>
    </source>
</evidence>
<proteinExistence type="predicted"/>
<accession>A0A239E267</accession>
<dbReference type="Proteomes" id="UP000198282">
    <property type="component" value="Unassembled WGS sequence"/>
</dbReference>
<dbReference type="Gene3D" id="4.10.320.10">
    <property type="entry name" value="E3-binding domain"/>
    <property type="match status" value="1"/>
</dbReference>
<dbReference type="EMBL" id="FZOD01000008">
    <property type="protein sequence ID" value="SNS38368.1"/>
    <property type="molecule type" value="Genomic_DNA"/>
</dbReference>
<feature type="region of interest" description="Disordered" evidence="1">
    <location>
        <begin position="55"/>
        <end position="91"/>
    </location>
</feature>
<protein>
    <submittedName>
        <fullName evidence="2">Lsr2 protein</fullName>
    </submittedName>
</protein>